<evidence type="ECO:0000313" key="9">
    <source>
        <dbReference type="EMBL" id="QXE23957.1"/>
    </source>
</evidence>
<reference evidence="9" key="1">
    <citation type="submission" date="2017-04" db="EMBL/GenBank/DDBJ databases">
        <title>Genome deletions in a multicellular cyanobacterial endosymbiont for morphological adaptation in marine diatoms.</title>
        <authorList>
            <person name="Wang Y."/>
            <person name="Gao H."/>
            <person name="Li R."/>
            <person name="Xu X."/>
        </authorList>
    </citation>
    <scope>NUCLEOTIDE SEQUENCE</scope>
    <source>
        <strain evidence="9">FACHB 800</strain>
    </source>
</reference>
<dbReference type="EMBL" id="CP021056">
    <property type="protein sequence ID" value="QXE23957.1"/>
    <property type="molecule type" value="Genomic_DNA"/>
</dbReference>
<gene>
    <name evidence="9" type="ORF">B6N60_02659</name>
</gene>
<dbReference type="InterPro" id="IPR013685">
    <property type="entry name" value="POTRA_FtsQ_type"/>
</dbReference>
<dbReference type="Pfam" id="PF08478">
    <property type="entry name" value="POTRA_1"/>
    <property type="match status" value="1"/>
</dbReference>
<dbReference type="Proteomes" id="UP000683511">
    <property type="component" value="Chromosome"/>
</dbReference>
<evidence type="ECO:0000256" key="5">
    <source>
        <dbReference type="ARBA" id="ARBA00023306"/>
    </source>
</evidence>
<name>A0A975T9I6_9NOST</name>
<keyword evidence="7" id="KW-0472">Membrane</keyword>
<accession>A0A975T9I6</accession>
<evidence type="ECO:0000313" key="10">
    <source>
        <dbReference type="Proteomes" id="UP000683511"/>
    </source>
</evidence>
<protein>
    <submittedName>
        <fullName evidence="9">Polypeptide-transport-associated domain protein FtsQ-type</fullName>
    </submittedName>
</protein>
<keyword evidence="10" id="KW-1185">Reference proteome</keyword>
<evidence type="ECO:0000256" key="1">
    <source>
        <dbReference type="ARBA" id="ARBA00022475"/>
    </source>
</evidence>
<proteinExistence type="predicted"/>
<keyword evidence="5" id="KW-0131">Cell cycle</keyword>
<feature type="transmembrane region" description="Helical" evidence="7">
    <location>
        <begin position="30"/>
        <end position="49"/>
    </location>
</feature>
<evidence type="ECO:0000256" key="6">
    <source>
        <dbReference type="SAM" id="MobiDB-lite"/>
    </source>
</evidence>
<dbReference type="InterPro" id="IPR050487">
    <property type="entry name" value="FtsQ_DivIB"/>
</dbReference>
<sequence length="291" mass="32532">MAGIVSVSRADLAQRRQQLRRQRQVKIFQALWRTLAVTGLASGLWWGAIQPIWVLKTPKQIEIKSGQQVLPESVIRSLLALSYPQSLWRIEPSAIATTLQKQPAIAEATVNRRLFPPGLIIEIKERVPVAVAQMPRPEKSTTNNKSQNNNSLALIDDIGEWIPLEKYTALNPNIKLPSLKVIGSATQCRPHWNQIYAAVSQSPIPVSEVNCQNPNNLIVKTNLGNVHLGLADQELPQKMQMLGKMSYLPTKMNLAHIDYIDLKNIDYPTVQMNSKSKNSSSQDAQSLVKPR</sequence>
<dbReference type="PANTHER" id="PTHR37820:SF1">
    <property type="entry name" value="CELL DIVISION PROTEIN FTSQ"/>
    <property type="match status" value="1"/>
</dbReference>
<keyword evidence="3 7" id="KW-0812">Transmembrane</keyword>
<evidence type="ECO:0000256" key="7">
    <source>
        <dbReference type="SAM" id="Phobius"/>
    </source>
</evidence>
<keyword evidence="4 7" id="KW-1133">Transmembrane helix</keyword>
<organism evidence="9 10">
    <name type="scientific">Richelia sinica FACHB-800</name>
    <dbReference type="NCBI Taxonomy" id="1357546"/>
    <lineage>
        <taxon>Bacteria</taxon>
        <taxon>Bacillati</taxon>
        <taxon>Cyanobacteriota</taxon>
        <taxon>Cyanophyceae</taxon>
        <taxon>Nostocales</taxon>
        <taxon>Nostocaceae</taxon>
        <taxon>Richelia</taxon>
    </lineage>
</organism>
<keyword evidence="1" id="KW-1003">Cell membrane</keyword>
<dbReference type="AlphaFoldDB" id="A0A975T9I6"/>
<dbReference type="KEGG" id="rsin:B6N60_02659"/>
<evidence type="ECO:0000259" key="8">
    <source>
        <dbReference type="Pfam" id="PF08478"/>
    </source>
</evidence>
<keyword evidence="2" id="KW-0132">Cell division</keyword>
<evidence type="ECO:0000256" key="4">
    <source>
        <dbReference type="ARBA" id="ARBA00022989"/>
    </source>
</evidence>
<feature type="region of interest" description="Disordered" evidence="6">
    <location>
        <begin position="271"/>
        <end position="291"/>
    </location>
</feature>
<dbReference type="Gene3D" id="3.10.20.310">
    <property type="entry name" value="membrane protein fhac"/>
    <property type="match status" value="1"/>
</dbReference>
<dbReference type="GO" id="GO:0051301">
    <property type="term" value="P:cell division"/>
    <property type="evidence" value="ECO:0007669"/>
    <property type="project" value="UniProtKB-KW"/>
</dbReference>
<dbReference type="PANTHER" id="PTHR37820">
    <property type="entry name" value="CELL DIVISION PROTEIN DIVIB"/>
    <property type="match status" value="1"/>
</dbReference>
<dbReference type="RefSeq" id="WP_190606166.1">
    <property type="nucleotide sequence ID" value="NZ_CP021056.1"/>
</dbReference>
<dbReference type="GO" id="GO:0005886">
    <property type="term" value="C:plasma membrane"/>
    <property type="evidence" value="ECO:0007669"/>
    <property type="project" value="TreeGrafter"/>
</dbReference>
<evidence type="ECO:0000256" key="2">
    <source>
        <dbReference type="ARBA" id="ARBA00022618"/>
    </source>
</evidence>
<evidence type="ECO:0000256" key="3">
    <source>
        <dbReference type="ARBA" id="ARBA00022692"/>
    </source>
</evidence>
<feature type="domain" description="POTRA" evidence="8">
    <location>
        <begin position="58"/>
        <end position="126"/>
    </location>
</feature>